<accession>A0ABM5U6D1</accession>
<name>A0ABM5U6D1_9GAMM</name>
<reference evidence="1" key="1">
    <citation type="submission" date="2017-08" db="EMBL/GenBank/DDBJ databases">
        <title>Complete Genome Sequence of Francisella noatunensis subsp. orientalis strain FNO190.</title>
        <authorList>
            <person name="Pereira F.L."/>
            <person name="Goncalves L.A."/>
            <person name="Guilherme T.C."/>
            <person name="Soares S.C."/>
            <person name="Dorella F.A."/>
            <person name="Carvalho A.F."/>
            <person name="Leibowitz M.P."/>
            <person name="Leal C.A.G."/>
            <person name="Azevedo V.A.C."/>
            <person name="Figueiredo H.C.P."/>
        </authorList>
    </citation>
    <scope>NUCLEOTIDE SEQUENCE</scope>
    <source>
        <strain evidence="1">FNO190</strain>
    </source>
</reference>
<dbReference type="EMBL" id="CP011923">
    <property type="protein sequence ID" value="AKN88807.1"/>
    <property type="molecule type" value="Genomic_DNA"/>
</dbReference>
<protein>
    <submittedName>
        <fullName evidence="1">Uncharacterized protein</fullName>
    </submittedName>
</protein>
<gene>
    <name evidence="1" type="ORF">FNO190_1107</name>
</gene>
<dbReference type="Proteomes" id="UP000035930">
    <property type="component" value="Chromosome"/>
</dbReference>
<sequence>MSNDTSKKLVKGMDFTDSAPMSCIKVPNRNKPL</sequence>
<organism evidence="1 2">
    <name type="scientific">Francisella orientalis</name>
    <dbReference type="NCBI Taxonomy" id="299583"/>
    <lineage>
        <taxon>Bacteria</taxon>
        <taxon>Pseudomonadati</taxon>
        <taxon>Pseudomonadota</taxon>
        <taxon>Gammaproteobacteria</taxon>
        <taxon>Thiotrichales</taxon>
        <taxon>Francisellaceae</taxon>
        <taxon>Francisella</taxon>
    </lineage>
</organism>
<keyword evidence="2" id="KW-1185">Reference proteome</keyword>
<evidence type="ECO:0000313" key="1">
    <source>
        <dbReference type="EMBL" id="AKN88807.1"/>
    </source>
</evidence>
<evidence type="ECO:0000313" key="2">
    <source>
        <dbReference type="Proteomes" id="UP000035930"/>
    </source>
</evidence>
<proteinExistence type="predicted"/>